<evidence type="ECO:0000313" key="8">
    <source>
        <dbReference type="Proteomes" id="UP000663882"/>
    </source>
</evidence>
<accession>A0A815JX36</accession>
<keyword evidence="1" id="KW-0479">Metal-binding</keyword>
<dbReference type="SUPFAM" id="SSF57850">
    <property type="entry name" value="RING/U-box"/>
    <property type="match status" value="1"/>
</dbReference>
<keyword evidence="3" id="KW-0862">Zinc</keyword>
<comment type="caution">
    <text evidence="7">The sequence shown here is derived from an EMBL/GenBank/DDBJ whole genome shotgun (WGS) entry which is preliminary data.</text>
</comment>
<evidence type="ECO:0000313" key="7">
    <source>
        <dbReference type="EMBL" id="CAF1385638.1"/>
    </source>
</evidence>
<evidence type="ECO:0000256" key="3">
    <source>
        <dbReference type="ARBA" id="ARBA00022833"/>
    </source>
</evidence>
<dbReference type="OrthoDB" id="6105938at2759"/>
<evidence type="ECO:0000256" key="4">
    <source>
        <dbReference type="PROSITE-ProRule" id="PRU00175"/>
    </source>
</evidence>
<proteinExistence type="predicted"/>
<gene>
    <name evidence="7" type="ORF">RFH988_LOCUS34078</name>
</gene>
<evidence type="ECO:0000259" key="6">
    <source>
        <dbReference type="PROSITE" id="PS50089"/>
    </source>
</evidence>
<feature type="domain" description="RING-type" evidence="6">
    <location>
        <begin position="33"/>
        <end position="80"/>
    </location>
</feature>
<dbReference type="InterPro" id="IPR001841">
    <property type="entry name" value="Znf_RING"/>
</dbReference>
<evidence type="ECO:0000256" key="5">
    <source>
        <dbReference type="SAM" id="MobiDB-lite"/>
    </source>
</evidence>
<dbReference type="GO" id="GO:0008270">
    <property type="term" value="F:zinc ion binding"/>
    <property type="evidence" value="ECO:0007669"/>
    <property type="project" value="UniProtKB-KW"/>
</dbReference>
<dbReference type="InterPro" id="IPR013083">
    <property type="entry name" value="Znf_RING/FYVE/PHD"/>
</dbReference>
<keyword evidence="2 4" id="KW-0863">Zinc-finger</keyword>
<dbReference type="Proteomes" id="UP000663882">
    <property type="component" value="Unassembled WGS sequence"/>
</dbReference>
<sequence>MASNYTNSDSTENITETSSSTTKDDFLNEILMCGICLSRMSSPYCLPRAHSFCRSCLLDYVQNNNNTSTSIYFILCPYCKYQFNFRSFEHFESILIINPVLKQLCEALDTSKINSDQQQQQQQQSQSYGLYRARCHTCCLLKMLKNM</sequence>
<dbReference type="EMBL" id="CAJNOO010004562">
    <property type="protein sequence ID" value="CAF1385638.1"/>
    <property type="molecule type" value="Genomic_DNA"/>
</dbReference>
<dbReference type="InterPro" id="IPR018957">
    <property type="entry name" value="Znf_C3HC4_RING-type"/>
</dbReference>
<dbReference type="Pfam" id="PF00097">
    <property type="entry name" value="zf-C3HC4"/>
    <property type="match status" value="1"/>
</dbReference>
<evidence type="ECO:0000256" key="1">
    <source>
        <dbReference type="ARBA" id="ARBA00022723"/>
    </source>
</evidence>
<organism evidence="7 8">
    <name type="scientific">Rotaria sordida</name>
    <dbReference type="NCBI Taxonomy" id="392033"/>
    <lineage>
        <taxon>Eukaryota</taxon>
        <taxon>Metazoa</taxon>
        <taxon>Spiralia</taxon>
        <taxon>Gnathifera</taxon>
        <taxon>Rotifera</taxon>
        <taxon>Eurotatoria</taxon>
        <taxon>Bdelloidea</taxon>
        <taxon>Philodinida</taxon>
        <taxon>Philodinidae</taxon>
        <taxon>Rotaria</taxon>
    </lineage>
</organism>
<dbReference type="AlphaFoldDB" id="A0A815JX36"/>
<reference evidence="7" key="1">
    <citation type="submission" date="2021-02" db="EMBL/GenBank/DDBJ databases">
        <authorList>
            <person name="Nowell W R."/>
        </authorList>
    </citation>
    <scope>NUCLEOTIDE SEQUENCE</scope>
</reference>
<dbReference type="Gene3D" id="3.30.40.10">
    <property type="entry name" value="Zinc/RING finger domain, C3HC4 (zinc finger)"/>
    <property type="match status" value="1"/>
</dbReference>
<name>A0A815JX36_9BILA</name>
<protein>
    <recommendedName>
        <fullName evidence="6">RING-type domain-containing protein</fullName>
    </recommendedName>
</protein>
<feature type="region of interest" description="Disordered" evidence="5">
    <location>
        <begin position="1"/>
        <end position="20"/>
    </location>
</feature>
<dbReference type="PROSITE" id="PS50089">
    <property type="entry name" value="ZF_RING_2"/>
    <property type="match status" value="1"/>
</dbReference>
<evidence type="ECO:0000256" key="2">
    <source>
        <dbReference type="ARBA" id="ARBA00022771"/>
    </source>
</evidence>